<dbReference type="PANTHER" id="PTHR13593">
    <property type="match status" value="1"/>
</dbReference>
<comment type="caution">
    <text evidence="1">The sequence shown here is derived from an EMBL/GenBank/DDBJ whole genome shotgun (WGS) entry which is preliminary data.</text>
</comment>
<dbReference type="EMBL" id="CACRXK020002335">
    <property type="protein sequence ID" value="CAB3993836.1"/>
    <property type="molecule type" value="Genomic_DNA"/>
</dbReference>
<keyword evidence="2" id="KW-1185">Reference proteome</keyword>
<dbReference type="InterPro" id="IPR017946">
    <property type="entry name" value="PLC-like_Pdiesterase_TIM-brl"/>
</dbReference>
<gene>
    <name evidence="1" type="ORF">PACLA_8A028383</name>
</gene>
<protein>
    <submittedName>
        <fullName evidence="1">PI-PLC X domain-containing 1-like</fullName>
    </submittedName>
</protein>
<sequence length="385" mass="44076">MYAFRILFFVLGTATVKFTTAINCNGLSELCDLRIDQVTYPGSHNAGSGFDGILKYWSGVNAASCFYRNQDKSFSGQLEFGIRYFDVDTCYGDNQALNCHCSGDASCAYTSSIEKGLLQVDKWMESHPNEVTIIHFNNNAQDEYREEIAKSLKDVLLKLWKPNSSSKLAMNTYYKSHEWKWPTLGDAIRLNQRVFIFMDNNLGQHLSWHSNWFVTSNGVIASSWDSNAVSSSCSSITTNAKKKCYPYADFTDLSAFGSYGLCTWNMATLCSRWLGEAEEECYRLREPMGKTVNFLLVDWIDYYHGEESVINKAKFMNQKNIKKYLGKSIFFPELTGCSYDSNRSGKYCFKYCSEYGWCWVNQFCGDNADICKQKDYPCYSSCEYH</sequence>
<dbReference type="Proteomes" id="UP001152795">
    <property type="component" value="Unassembled WGS sequence"/>
</dbReference>
<dbReference type="Pfam" id="PF26146">
    <property type="entry name" value="PI-PLC_X"/>
    <property type="match status" value="1"/>
</dbReference>
<accession>A0A6S7GV91</accession>
<dbReference type="PANTHER" id="PTHR13593:SF140">
    <property type="entry name" value="PLC-LIKE PHOSPHODIESTERASE"/>
    <property type="match status" value="1"/>
</dbReference>
<proteinExistence type="predicted"/>
<dbReference type="GO" id="GO:0006629">
    <property type="term" value="P:lipid metabolic process"/>
    <property type="evidence" value="ECO:0007669"/>
    <property type="project" value="InterPro"/>
</dbReference>
<organism evidence="1 2">
    <name type="scientific">Paramuricea clavata</name>
    <name type="common">Red gorgonian</name>
    <name type="synonym">Violescent sea-whip</name>
    <dbReference type="NCBI Taxonomy" id="317549"/>
    <lineage>
        <taxon>Eukaryota</taxon>
        <taxon>Metazoa</taxon>
        <taxon>Cnidaria</taxon>
        <taxon>Anthozoa</taxon>
        <taxon>Octocorallia</taxon>
        <taxon>Malacalcyonacea</taxon>
        <taxon>Plexauridae</taxon>
        <taxon>Paramuricea</taxon>
    </lineage>
</organism>
<dbReference type="OrthoDB" id="1046782at2759"/>
<dbReference type="CDD" id="cd08557">
    <property type="entry name" value="PI-PLCc_bacteria_like"/>
    <property type="match status" value="1"/>
</dbReference>
<reference evidence="1" key="1">
    <citation type="submission" date="2020-04" db="EMBL/GenBank/DDBJ databases">
        <authorList>
            <person name="Alioto T."/>
            <person name="Alioto T."/>
            <person name="Gomez Garrido J."/>
        </authorList>
    </citation>
    <scope>NUCLEOTIDE SEQUENCE</scope>
    <source>
        <strain evidence="1">A484AB</strain>
    </source>
</reference>
<dbReference type="AlphaFoldDB" id="A0A6S7GV91"/>
<dbReference type="SUPFAM" id="SSF51695">
    <property type="entry name" value="PLC-like phosphodiesterases"/>
    <property type="match status" value="1"/>
</dbReference>
<dbReference type="Gene3D" id="3.20.20.190">
    <property type="entry name" value="Phosphatidylinositol (PI) phosphodiesterase"/>
    <property type="match status" value="1"/>
</dbReference>
<evidence type="ECO:0000313" key="1">
    <source>
        <dbReference type="EMBL" id="CAB3993836.1"/>
    </source>
</evidence>
<name>A0A6S7GV91_PARCT</name>
<dbReference type="GO" id="GO:0008081">
    <property type="term" value="F:phosphoric diester hydrolase activity"/>
    <property type="evidence" value="ECO:0007669"/>
    <property type="project" value="InterPro"/>
</dbReference>
<dbReference type="InterPro" id="IPR051057">
    <property type="entry name" value="PI-PLC_domain"/>
</dbReference>
<evidence type="ECO:0000313" key="2">
    <source>
        <dbReference type="Proteomes" id="UP001152795"/>
    </source>
</evidence>